<sequence>MLTVVYGITSSTDMFMKSEFNQGNNVFACTYGKEEYQGQLAHSLEDLAKLDPTTISRVVICSEFVQDILKSLNSIDIDISKCFFFNHMREQLVPCDSLLTHAICTHSTLYAIYDLAYNLPCFDVITFIILAEQERIKQNKQYIQFIVLPSWNDSDAGVNVFHTNDDTQWRLEKVVKPMFSCLPSCISVEQPLNRNQIEVYKTLNVATHPDNYFKNNRQPAGDFKVLKRLVEEKASLSVLTPPKQAQQIVADYIRHYAQGKKLVTLTLREYDANPEYRNSNLPDWLKFAQTLQDKGFFPLIIRDTYAMGQPLPAEFNHLPTYPAAAIDVHLRLALYQSAYINMGIENGPLYAISYLKGARSIIFRRQSNDIPNLSDRTNQNFFFKVGENHFFNDNQFQINAWMDDSLENLLTQFQQLDESIQCSEK</sequence>
<dbReference type="Proteomes" id="UP000031327">
    <property type="component" value="Unassembled WGS sequence"/>
</dbReference>
<comment type="caution">
    <text evidence="1">The sequence shown here is derived from an EMBL/GenBank/DDBJ whole genome shotgun (WGS) entry which is preliminary data.</text>
</comment>
<proteinExistence type="predicted"/>
<organism evidence="1 2">
    <name type="scientific">Pseudoalteromonas luteoviolacea</name>
    <dbReference type="NCBI Taxonomy" id="43657"/>
    <lineage>
        <taxon>Bacteria</taxon>
        <taxon>Pseudomonadati</taxon>
        <taxon>Pseudomonadota</taxon>
        <taxon>Gammaproteobacteria</taxon>
        <taxon>Alteromonadales</taxon>
        <taxon>Pseudoalteromonadaceae</taxon>
        <taxon>Pseudoalteromonas</taxon>
    </lineage>
</organism>
<name>A0A0C1QED9_9GAMM</name>
<dbReference type="RefSeq" id="WP_039609477.1">
    <property type="nucleotide sequence ID" value="NZ_JWIC01000005.1"/>
</dbReference>
<gene>
    <name evidence="1" type="ORF">JF50_11135</name>
</gene>
<dbReference type="AlphaFoldDB" id="A0A0C1QED9"/>
<evidence type="ECO:0000313" key="1">
    <source>
        <dbReference type="EMBL" id="KID57710.1"/>
    </source>
</evidence>
<accession>A0A0C1QED9</accession>
<dbReference type="OrthoDB" id="6298687at2"/>
<reference evidence="1 2" key="1">
    <citation type="submission" date="2014-12" db="EMBL/GenBank/DDBJ databases">
        <title>Draft Genome Sequence of Pseudoalteromonas luteoviolacea HI1.</title>
        <authorList>
            <person name="Asahina A.Y."/>
            <person name="Hadfield M.G."/>
        </authorList>
    </citation>
    <scope>NUCLEOTIDE SEQUENCE [LARGE SCALE GENOMIC DNA]</scope>
    <source>
        <strain evidence="1 2">HI1</strain>
    </source>
</reference>
<evidence type="ECO:0000313" key="2">
    <source>
        <dbReference type="Proteomes" id="UP000031327"/>
    </source>
</evidence>
<protein>
    <submittedName>
        <fullName evidence="1">Uncharacterized protein</fullName>
    </submittedName>
</protein>
<dbReference type="EMBL" id="JWIC01000005">
    <property type="protein sequence ID" value="KID57710.1"/>
    <property type="molecule type" value="Genomic_DNA"/>
</dbReference>